<accession>A0A383B2F1</accession>
<proteinExistence type="predicted"/>
<dbReference type="EMBL" id="UINC01196823">
    <property type="protein sequence ID" value="SVE14003.1"/>
    <property type="molecule type" value="Genomic_DNA"/>
</dbReference>
<name>A0A383B2F1_9ZZZZ</name>
<gene>
    <name evidence="1" type="ORF">METZ01_LOCUS466857</name>
</gene>
<dbReference type="AlphaFoldDB" id="A0A383B2F1"/>
<organism evidence="1">
    <name type="scientific">marine metagenome</name>
    <dbReference type="NCBI Taxonomy" id="408172"/>
    <lineage>
        <taxon>unclassified sequences</taxon>
        <taxon>metagenomes</taxon>
        <taxon>ecological metagenomes</taxon>
    </lineage>
</organism>
<reference evidence="1" key="1">
    <citation type="submission" date="2018-05" db="EMBL/GenBank/DDBJ databases">
        <authorList>
            <person name="Lanie J.A."/>
            <person name="Ng W.-L."/>
            <person name="Kazmierczak K.M."/>
            <person name="Andrzejewski T.M."/>
            <person name="Davidsen T.M."/>
            <person name="Wayne K.J."/>
            <person name="Tettelin H."/>
            <person name="Glass J.I."/>
            <person name="Rusch D."/>
            <person name="Podicherti R."/>
            <person name="Tsui H.-C.T."/>
            <person name="Winkler M.E."/>
        </authorList>
    </citation>
    <scope>NUCLEOTIDE SEQUENCE</scope>
</reference>
<feature type="non-terminal residue" evidence="1">
    <location>
        <position position="26"/>
    </location>
</feature>
<protein>
    <submittedName>
        <fullName evidence="1">Uncharacterized protein</fullName>
    </submittedName>
</protein>
<evidence type="ECO:0000313" key="1">
    <source>
        <dbReference type="EMBL" id="SVE14003.1"/>
    </source>
</evidence>
<sequence>MKRIFIFLLLASTNALPAATKEIAGN</sequence>